<reference evidence="3 4" key="1">
    <citation type="submission" date="2017-06" db="EMBL/GenBank/DDBJ databases">
        <title>Genome sequencing of cyanobaciteial culture collection at National Institute for Environmental Studies (NIES).</title>
        <authorList>
            <person name="Hirose Y."/>
            <person name="Shimura Y."/>
            <person name="Fujisawa T."/>
            <person name="Nakamura Y."/>
            <person name="Kawachi M."/>
        </authorList>
    </citation>
    <scope>NUCLEOTIDE SEQUENCE [LARGE SCALE GENOMIC DNA]</scope>
    <source>
        <strain evidence="3 4">NIES-23</strain>
    </source>
</reference>
<proteinExistence type="predicted"/>
<feature type="domain" description="Surface-adhesin protein E-like" evidence="2">
    <location>
        <begin position="23"/>
        <end position="118"/>
    </location>
</feature>
<gene>
    <name evidence="3" type="ORF">NIES23_53300</name>
</gene>
<feature type="signal peptide" evidence="1">
    <location>
        <begin position="1"/>
        <end position="20"/>
    </location>
</feature>
<dbReference type="EMBL" id="AP018216">
    <property type="protein sequence ID" value="BAY72505.1"/>
    <property type="molecule type" value="Genomic_DNA"/>
</dbReference>
<evidence type="ECO:0000313" key="4">
    <source>
        <dbReference type="Proteomes" id="UP000217507"/>
    </source>
</evidence>
<keyword evidence="1" id="KW-0732">Signal</keyword>
<protein>
    <recommendedName>
        <fullName evidence="2">Surface-adhesin protein E-like domain-containing protein</fullName>
    </recommendedName>
</protein>
<sequence length="119" mass="13213">MKALLFGGLLALSAALPAAAVDWVLVAGDSVKEHYIDNDSIRTDGQNFLYNTKVIDFQRQEINITKQGMNCNNALSYGFTMTRFTMNGRLINSVTFNEPNFVKIREGSAPSIIYQSLCL</sequence>
<name>A0A1Z4KU13_ANAVA</name>
<accession>A0A1Z4KU13</accession>
<evidence type="ECO:0000259" key="2">
    <source>
        <dbReference type="Pfam" id="PF16747"/>
    </source>
</evidence>
<organism evidence="3 4">
    <name type="scientific">Trichormus variabilis NIES-23</name>
    <dbReference type="NCBI Taxonomy" id="1973479"/>
    <lineage>
        <taxon>Bacteria</taxon>
        <taxon>Bacillati</taxon>
        <taxon>Cyanobacteriota</taxon>
        <taxon>Cyanophyceae</taxon>
        <taxon>Nostocales</taxon>
        <taxon>Nostocaceae</taxon>
        <taxon>Trichormus</taxon>
    </lineage>
</organism>
<evidence type="ECO:0000256" key="1">
    <source>
        <dbReference type="SAM" id="SignalP"/>
    </source>
</evidence>
<dbReference type="AlphaFoldDB" id="A0A1Z4KU13"/>
<dbReference type="Pfam" id="PF16747">
    <property type="entry name" value="Adhesin_E"/>
    <property type="match status" value="1"/>
</dbReference>
<evidence type="ECO:0000313" key="3">
    <source>
        <dbReference type="EMBL" id="BAY72505.1"/>
    </source>
</evidence>
<dbReference type="Proteomes" id="UP000217507">
    <property type="component" value="Chromosome"/>
</dbReference>
<dbReference type="InterPro" id="IPR031939">
    <property type="entry name" value="Adhesin_E-like"/>
</dbReference>
<feature type="chain" id="PRO_5011112506" description="Surface-adhesin protein E-like domain-containing protein" evidence="1">
    <location>
        <begin position="21"/>
        <end position="119"/>
    </location>
</feature>